<protein>
    <submittedName>
        <fullName evidence="3">Uncharacterized protein</fullName>
    </submittedName>
</protein>
<keyword evidence="1" id="KW-0812">Transmembrane</keyword>
<organism evidence="3 4">
    <name type="scientific">Megalurothrips usitatus</name>
    <name type="common">bean blossom thrips</name>
    <dbReference type="NCBI Taxonomy" id="439358"/>
    <lineage>
        <taxon>Eukaryota</taxon>
        <taxon>Metazoa</taxon>
        <taxon>Ecdysozoa</taxon>
        <taxon>Arthropoda</taxon>
        <taxon>Hexapoda</taxon>
        <taxon>Insecta</taxon>
        <taxon>Pterygota</taxon>
        <taxon>Neoptera</taxon>
        <taxon>Paraneoptera</taxon>
        <taxon>Thysanoptera</taxon>
        <taxon>Terebrantia</taxon>
        <taxon>Thripoidea</taxon>
        <taxon>Thripidae</taxon>
        <taxon>Megalurothrips</taxon>
    </lineage>
</organism>
<keyword evidence="4" id="KW-1185">Reference proteome</keyword>
<evidence type="ECO:0000256" key="2">
    <source>
        <dbReference type="SAM" id="SignalP"/>
    </source>
</evidence>
<evidence type="ECO:0000313" key="4">
    <source>
        <dbReference type="Proteomes" id="UP001075354"/>
    </source>
</evidence>
<feature type="chain" id="PRO_5043328188" evidence="2">
    <location>
        <begin position="24"/>
        <end position="166"/>
    </location>
</feature>
<evidence type="ECO:0000256" key="1">
    <source>
        <dbReference type="SAM" id="Phobius"/>
    </source>
</evidence>
<gene>
    <name evidence="3" type="ORF">ONE63_001976</name>
</gene>
<comment type="caution">
    <text evidence="3">The sequence shown here is derived from an EMBL/GenBank/DDBJ whole genome shotgun (WGS) entry which is preliminary data.</text>
</comment>
<keyword evidence="1" id="KW-0472">Membrane</keyword>
<proteinExistence type="predicted"/>
<reference evidence="3" key="1">
    <citation type="submission" date="2022-12" db="EMBL/GenBank/DDBJ databases">
        <title>Chromosome-level genome assembly of the bean flower thrips Megalurothrips usitatus.</title>
        <authorList>
            <person name="Ma L."/>
            <person name="Liu Q."/>
            <person name="Li H."/>
            <person name="Cai W."/>
        </authorList>
    </citation>
    <scope>NUCLEOTIDE SEQUENCE</scope>
    <source>
        <strain evidence="3">Cailab_2022a</strain>
    </source>
</reference>
<sequence>MLAAAAALPALLALCLALPLSRAQIGSDCSDSAPCAGPQQECSLGYCRCLGAFVKINKDCLPERGFNETCAFDDQCTDFRLKCSGEGRCECVKYYHWDEFSKQCLTHKDLKYMLIDMEEKHDTSGRLIAETSRVFTGMMWTGLAVMIVGLLLGSGCLFYGCCYSRV</sequence>
<name>A0AAV7XGV9_9NEOP</name>
<evidence type="ECO:0000313" key="3">
    <source>
        <dbReference type="EMBL" id="KAJ1522824.1"/>
    </source>
</evidence>
<feature type="signal peptide" evidence="2">
    <location>
        <begin position="1"/>
        <end position="23"/>
    </location>
</feature>
<feature type="transmembrane region" description="Helical" evidence="1">
    <location>
        <begin position="138"/>
        <end position="162"/>
    </location>
</feature>
<dbReference type="Proteomes" id="UP001075354">
    <property type="component" value="Chromosome 11"/>
</dbReference>
<dbReference type="EMBL" id="JAPTSV010000011">
    <property type="protein sequence ID" value="KAJ1522824.1"/>
    <property type="molecule type" value="Genomic_DNA"/>
</dbReference>
<keyword evidence="2" id="KW-0732">Signal</keyword>
<dbReference type="AlphaFoldDB" id="A0AAV7XGV9"/>
<keyword evidence="1" id="KW-1133">Transmembrane helix</keyword>
<accession>A0AAV7XGV9</accession>